<evidence type="ECO:0000256" key="3">
    <source>
        <dbReference type="ARBA" id="ARBA00006669"/>
    </source>
</evidence>
<name>A0A4Y6V785_9PROT</name>
<gene>
    <name evidence="11" type="ORF">D5366_05160</name>
</gene>
<comment type="similarity">
    <text evidence="3">Belongs to the nicotinamide ribonucleoside (NR) uptake permease (TC 4.B.1) family.</text>
</comment>
<dbReference type="GO" id="GO:0005886">
    <property type="term" value="C:plasma membrane"/>
    <property type="evidence" value="ECO:0007669"/>
    <property type="project" value="UniProtKB-SubCell"/>
</dbReference>
<evidence type="ECO:0000256" key="8">
    <source>
        <dbReference type="ARBA" id="ARBA00022989"/>
    </source>
</evidence>
<keyword evidence="9 10" id="KW-0472">Membrane</keyword>
<proteinExistence type="inferred from homology"/>
<dbReference type="AlphaFoldDB" id="A0A4Y6V785"/>
<evidence type="ECO:0000256" key="4">
    <source>
        <dbReference type="ARBA" id="ARBA00017522"/>
    </source>
</evidence>
<dbReference type="KEGG" id="ntn:D5366_05160"/>
<evidence type="ECO:0000256" key="6">
    <source>
        <dbReference type="ARBA" id="ARBA00022475"/>
    </source>
</evidence>
<evidence type="ECO:0000256" key="5">
    <source>
        <dbReference type="ARBA" id="ARBA00022448"/>
    </source>
</evidence>
<dbReference type="InterPro" id="IPR006419">
    <property type="entry name" value="NMN_transpt_PnuC"/>
</dbReference>
<dbReference type="RefSeq" id="WP_141492559.1">
    <property type="nucleotide sequence ID" value="NZ_CP032485.1"/>
</dbReference>
<organism evidence="11 12">
    <name type="scientific">Neokomagataea tanensis</name>
    <dbReference type="NCBI Taxonomy" id="661191"/>
    <lineage>
        <taxon>Bacteria</taxon>
        <taxon>Pseudomonadati</taxon>
        <taxon>Pseudomonadota</taxon>
        <taxon>Alphaproteobacteria</taxon>
        <taxon>Acetobacterales</taxon>
        <taxon>Acetobacteraceae</taxon>
        <taxon>Neokomagataea</taxon>
    </lineage>
</organism>
<evidence type="ECO:0000256" key="7">
    <source>
        <dbReference type="ARBA" id="ARBA00022692"/>
    </source>
</evidence>
<evidence type="ECO:0000256" key="1">
    <source>
        <dbReference type="ARBA" id="ARBA00002672"/>
    </source>
</evidence>
<keyword evidence="8 10" id="KW-1133">Transmembrane helix</keyword>
<keyword evidence="7 10" id="KW-0812">Transmembrane</keyword>
<evidence type="ECO:0000256" key="2">
    <source>
        <dbReference type="ARBA" id="ARBA00004651"/>
    </source>
</evidence>
<dbReference type="Pfam" id="PF04973">
    <property type="entry name" value="NMN_transporter"/>
    <property type="match status" value="1"/>
</dbReference>
<keyword evidence="12" id="KW-1185">Reference proteome</keyword>
<dbReference type="NCBIfam" id="TIGR01528">
    <property type="entry name" value="NMN_trans_PnuC"/>
    <property type="match status" value="1"/>
</dbReference>
<accession>A0A4Y6V785</accession>
<feature type="transmembrane region" description="Helical" evidence="10">
    <location>
        <begin position="25"/>
        <end position="44"/>
    </location>
</feature>
<evidence type="ECO:0000313" key="11">
    <source>
        <dbReference type="EMBL" id="QDH24718.1"/>
    </source>
</evidence>
<feature type="transmembrane region" description="Helical" evidence="10">
    <location>
        <begin position="50"/>
        <end position="68"/>
    </location>
</feature>
<feature type="transmembrane region" description="Helical" evidence="10">
    <location>
        <begin position="89"/>
        <end position="108"/>
    </location>
</feature>
<sequence length="194" mass="22382">MSWLEIIGVITNVLGVWLTVRRNMLCWPIGIVGVSVYCYQFLLWKLYSDTALQAFYAVTLLYGWWVWCKDQHSGEQSGLVVTRASYRRFGLEIIFTLASTACVGWVLATFTDDPLPWGDAGLTCFSLLASLWASRRHWESWVLWIVVDTLYAALFFVRHDQLTAWLYVMFTVLAAYGAWQWKTEFQKNIPAVEG</sequence>
<comment type="subcellular location">
    <subcellularLocation>
        <location evidence="2">Cell membrane</location>
        <topology evidence="2">Multi-pass membrane protein</topology>
    </subcellularLocation>
</comment>
<dbReference type="GO" id="GO:0034257">
    <property type="term" value="F:nicotinamide riboside transmembrane transporter activity"/>
    <property type="evidence" value="ECO:0007669"/>
    <property type="project" value="InterPro"/>
</dbReference>
<dbReference type="Proteomes" id="UP000317214">
    <property type="component" value="Chromosome"/>
</dbReference>
<keyword evidence="6" id="KW-1003">Cell membrane</keyword>
<protein>
    <recommendedName>
        <fullName evidence="4">Nicotinamide riboside transporter PnuC</fullName>
    </recommendedName>
</protein>
<evidence type="ECO:0000256" key="10">
    <source>
        <dbReference type="SAM" id="Phobius"/>
    </source>
</evidence>
<feature type="transmembrane region" description="Helical" evidence="10">
    <location>
        <begin position="141"/>
        <end position="158"/>
    </location>
</feature>
<dbReference type="PANTHER" id="PTHR36122">
    <property type="entry name" value="NICOTINAMIDE RIBOSIDE TRANSPORTER PNUC"/>
    <property type="match status" value="1"/>
</dbReference>
<feature type="transmembrane region" description="Helical" evidence="10">
    <location>
        <begin position="164"/>
        <end position="181"/>
    </location>
</feature>
<keyword evidence="5" id="KW-0813">Transport</keyword>
<dbReference type="PANTHER" id="PTHR36122:SF2">
    <property type="entry name" value="NICOTINAMIDE RIBOSIDE TRANSPORTER PNUC"/>
    <property type="match status" value="1"/>
</dbReference>
<dbReference type="EMBL" id="CP032485">
    <property type="protein sequence ID" value="QDH24718.1"/>
    <property type="molecule type" value="Genomic_DNA"/>
</dbReference>
<evidence type="ECO:0000256" key="9">
    <source>
        <dbReference type="ARBA" id="ARBA00023136"/>
    </source>
</evidence>
<comment type="function">
    <text evidence="1">Required for nicotinamide riboside transport across the inner membrane.</text>
</comment>
<reference evidence="11 12" key="1">
    <citation type="submission" date="2018-09" db="EMBL/GenBank/DDBJ databases">
        <title>The complete genome sequence of Neokomagataea tanensis NBRC 106556(T).</title>
        <authorList>
            <person name="Chua K.-O."/>
            <person name="See-Too W.-S."/>
            <person name="Hong K.-W."/>
            <person name="Yin W.-F."/>
            <person name="Chan K.-G."/>
        </authorList>
    </citation>
    <scope>NUCLEOTIDE SEQUENCE [LARGE SCALE GENOMIC DNA]</scope>
    <source>
        <strain evidence="12">AH13 \ NBRC 106556</strain>
    </source>
</reference>
<dbReference type="OrthoDB" id="9791248at2"/>
<evidence type="ECO:0000313" key="12">
    <source>
        <dbReference type="Proteomes" id="UP000317214"/>
    </source>
</evidence>